<dbReference type="RefSeq" id="XP_031387245.1">
    <property type="nucleotide sequence ID" value="XM_031531385.1"/>
</dbReference>
<reference evidence="1" key="1">
    <citation type="journal article" date="2020" name="Plant Biotechnol. J.">
        <title>The pomegranate (Punica granatum L.) draft genome dissects genetic divergence between soft- and hard-seeded cultivars.</title>
        <authorList>
            <person name="Luo X."/>
            <person name="Li H."/>
            <person name="Wu Z."/>
            <person name="Yao W."/>
            <person name="Zhao P."/>
            <person name="Cao D."/>
            <person name="Yu H."/>
            <person name="Li K."/>
            <person name="Poudel K."/>
            <person name="Zhao D."/>
            <person name="Zhang F."/>
            <person name="Xia X."/>
            <person name="Chen L."/>
            <person name="Wang Q."/>
            <person name="Jing D."/>
            <person name="Cao S."/>
        </authorList>
    </citation>
    <scope>NUCLEOTIDE SEQUENCE [LARGE SCALE GENOMIC DNA]</scope>
    <source>
        <strain evidence="1">cv. Tunisia</strain>
    </source>
</reference>
<evidence type="ECO:0000313" key="1">
    <source>
        <dbReference type="Proteomes" id="UP000515151"/>
    </source>
</evidence>
<protein>
    <submittedName>
        <fullName evidence="2">Uncharacterized protein LOC116200546</fullName>
    </submittedName>
</protein>
<sequence>MLLWNSEAVTIEIIGSTEQEIHAVVKVPNSNSSWLLSAIYSNLRPCERLILWDNLKNVYDGCALPWLAMGDFNEILSESENFGGGLVNFNRSLKFSDMLNSCHLSDLGFSGPRFTWTNLRDAGGLVQERLDRAVANPSWRLTFPNAEVAHLPRVHSDHCPILRTFNPVTQTPFTSPLPV</sequence>
<keyword evidence="1" id="KW-1185">Reference proteome</keyword>
<organism evidence="1 2">
    <name type="scientific">Punica granatum</name>
    <name type="common">Pomegranate</name>
    <dbReference type="NCBI Taxonomy" id="22663"/>
    <lineage>
        <taxon>Eukaryota</taxon>
        <taxon>Viridiplantae</taxon>
        <taxon>Streptophyta</taxon>
        <taxon>Embryophyta</taxon>
        <taxon>Tracheophyta</taxon>
        <taxon>Spermatophyta</taxon>
        <taxon>Magnoliopsida</taxon>
        <taxon>eudicotyledons</taxon>
        <taxon>Gunneridae</taxon>
        <taxon>Pentapetalae</taxon>
        <taxon>rosids</taxon>
        <taxon>malvids</taxon>
        <taxon>Myrtales</taxon>
        <taxon>Lythraceae</taxon>
        <taxon>Punica</taxon>
    </lineage>
</organism>
<dbReference type="Gene3D" id="3.60.10.10">
    <property type="entry name" value="Endonuclease/exonuclease/phosphatase"/>
    <property type="match status" value="1"/>
</dbReference>
<dbReference type="InterPro" id="IPR036691">
    <property type="entry name" value="Endo/exonu/phosph_ase_sf"/>
</dbReference>
<dbReference type="PANTHER" id="PTHR33710:SF77">
    <property type="entry name" value="DNASE I-LIKE SUPERFAMILY PROTEIN"/>
    <property type="match status" value="1"/>
</dbReference>
<dbReference type="SUPFAM" id="SSF56219">
    <property type="entry name" value="DNase I-like"/>
    <property type="match status" value="1"/>
</dbReference>
<evidence type="ECO:0000313" key="2">
    <source>
        <dbReference type="RefSeq" id="XP_031387245.1"/>
    </source>
</evidence>
<name>A0A6P8CTS7_PUNGR</name>
<dbReference type="OrthoDB" id="1113909at2759"/>
<reference evidence="2" key="2">
    <citation type="submission" date="2025-08" db="UniProtKB">
        <authorList>
            <consortium name="RefSeq"/>
        </authorList>
    </citation>
    <scope>IDENTIFICATION</scope>
    <source>
        <tissue evidence="2">Leaf</tissue>
    </source>
</reference>
<accession>A0A6P8CTS7</accession>
<proteinExistence type="predicted"/>
<gene>
    <name evidence="2" type="primary">LOC116200546</name>
</gene>
<dbReference type="Proteomes" id="UP000515151">
    <property type="component" value="Chromosome 3"/>
</dbReference>
<dbReference type="GeneID" id="116200546"/>
<dbReference type="PANTHER" id="PTHR33710">
    <property type="entry name" value="BNAC02G09200D PROTEIN"/>
    <property type="match status" value="1"/>
</dbReference>
<dbReference type="AlphaFoldDB" id="A0A6P8CTS7"/>